<dbReference type="PANTHER" id="PTHR11361">
    <property type="entry name" value="DNA MISMATCH REPAIR PROTEIN MUTS FAMILY MEMBER"/>
    <property type="match status" value="1"/>
</dbReference>
<protein>
    <submittedName>
        <fullName evidence="6">MutS domain V</fullName>
    </submittedName>
</protein>
<comment type="caution">
    <text evidence="6">The sequence shown here is derived from an EMBL/GenBank/DDBJ whole genome shotgun (WGS) entry which is preliminary data.</text>
</comment>
<reference evidence="6 7" key="1">
    <citation type="submission" date="2018-02" db="EMBL/GenBank/DDBJ databases">
        <title>Solimicrobium silvestre gen. nov., sp. nov., isolated from alpine forest soil.</title>
        <authorList>
            <person name="Margesin R."/>
            <person name="Albuquerque L."/>
            <person name="Zhang D.-C."/>
            <person name="Froufe H.J.C."/>
            <person name="Severino R."/>
            <person name="Roxo I."/>
            <person name="Egas C."/>
            <person name="Da Costa M.S."/>
        </authorList>
    </citation>
    <scope>NUCLEOTIDE SEQUENCE [LARGE SCALE GENOMIC DNA]</scope>
    <source>
        <strain evidence="6 7">S20-91</strain>
    </source>
</reference>
<dbReference type="Gene3D" id="3.40.50.300">
    <property type="entry name" value="P-loop containing nucleotide triphosphate hydrolases"/>
    <property type="match status" value="1"/>
</dbReference>
<keyword evidence="3" id="KW-0238">DNA-binding</keyword>
<organism evidence="6 7">
    <name type="scientific">Solimicrobium silvestre</name>
    <dbReference type="NCBI Taxonomy" id="2099400"/>
    <lineage>
        <taxon>Bacteria</taxon>
        <taxon>Pseudomonadati</taxon>
        <taxon>Pseudomonadota</taxon>
        <taxon>Betaproteobacteria</taxon>
        <taxon>Burkholderiales</taxon>
        <taxon>Oxalobacteraceae</taxon>
        <taxon>Solimicrobium</taxon>
    </lineage>
</organism>
<dbReference type="GO" id="GO:0005829">
    <property type="term" value="C:cytosol"/>
    <property type="evidence" value="ECO:0007669"/>
    <property type="project" value="TreeGrafter"/>
</dbReference>
<dbReference type="SMART" id="SM00534">
    <property type="entry name" value="MUTSac"/>
    <property type="match status" value="1"/>
</dbReference>
<dbReference type="InterPro" id="IPR000432">
    <property type="entry name" value="DNA_mismatch_repair_MutS_C"/>
</dbReference>
<name>A0A2S9GZ88_9BURK</name>
<keyword evidence="4" id="KW-0472">Membrane</keyword>
<dbReference type="SUPFAM" id="SSF52540">
    <property type="entry name" value="P-loop containing nucleoside triphosphate hydrolases"/>
    <property type="match status" value="1"/>
</dbReference>
<sequence length="533" mass="59998">MFSFIFNFAASKSAKISRSFFPEKEPAAFPEYTFEQIAAFHQITLHNARQMDDATWRDLQVDAYLRKISASVSIFARQTLYKLLRSHQQASASLSLQKRIRELQLRPDVLEQIAAASAVLRRVPGDASSLLFSEQGSDTPYWAKAVFLIPLGLLLGFFLFTQTVFGLAVMALFFSLILALQSRFNREMVLWRSQWGAVCALMNALQRLAQPCQIHIAGCENSADVERLARLIHKQISAKPSISIETEAYGNWFLLTNIKHHFKAMQNYRLHREFIRASFVQLGEIEAAYALVLHLQSVPYTTWMEWQQAETFHFDGVVHPLLENPQAISVNLTAPGMLITGQNAGGKSTFMRTLGLNMIVARAFGFCYAKQARAPYLPVYANMQNQDDLQGGESYYIAELRRAKELLNSAQNSGRGLYLIDEIFRGTNHIESVAAASSFLHALSKLAPVVAASHNIELAVILKERFQAMRFQHGTANKYQLEEGILELSNGLCLFEREDFGEEVNQGAVNALGFLQQHCRHPDLSKLVLPTLT</sequence>
<gene>
    <name evidence="6" type="ORF">S2091_2127</name>
</gene>
<keyword evidence="2" id="KW-0067">ATP-binding</keyword>
<dbReference type="Proteomes" id="UP000237839">
    <property type="component" value="Unassembled WGS sequence"/>
</dbReference>
<dbReference type="AlphaFoldDB" id="A0A2S9GZ88"/>
<evidence type="ECO:0000256" key="1">
    <source>
        <dbReference type="ARBA" id="ARBA00022741"/>
    </source>
</evidence>
<proteinExistence type="predicted"/>
<dbReference type="EMBL" id="PUGF01000009">
    <property type="protein sequence ID" value="PRC93041.1"/>
    <property type="molecule type" value="Genomic_DNA"/>
</dbReference>
<dbReference type="GO" id="GO:0140664">
    <property type="term" value="F:ATP-dependent DNA damage sensor activity"/>
    <property type="evidence" value="ECO:0007669"/>
    <property type="project" value="InterPro"/>
</dbReference>
<keyword evidence="4" id="KW-1133">Transmembrane helix</keyword>
<evidence type="ECO:0000259" key="5">
    <source>
        <dbReference type="SMART" id="SM00534"/>
    </source>
</evidence>
<dbReference type="GO" id="GO:0030983">
    <property type="term" value="F:mismatched DNA binding"/>
    <property type="evidence" value="ECO:0007669"/>
    <property type="project" value="InterPro"/>
</dbReference>
<keyword evidence="1" id="KW-0547">Nucleotide-binding</keyword>
<accession>A0A2S9GZ88</accession>
<dbReference type="Pfam" id="PF00488">
    <property type="entry name" value="MutS_V"/>
    <property type="match status" value="1"/>
</dbReference>
<dbReference type="InterPro" id="IPR045076">
    <property type="entry name" value="MutS"/>
</dbReference>
<dbReference type="GO" id="GO:0006298">
    <property type="term" value="P:mismatch repair"/>
    <property type="evidence" value="ECO:0007669"/>
    <property type="project" value="InterPro"/>
</dbReference>
<dbReference type="OrthoDB" id="9802448at2"/>
<keyword evidence="4" id="KW-0812">Transmembrane</keyword>
<feature type="domain" description="DNA mismatch repair proteins mutS family" evidence="5">
    <location>
        <begin position="334"/>
        <end position="513"/>
    </location>
</feature>
<evidence type="ECO:0000313" key="6">
    <source>
        <dbReference type="EMBL" id="PRC93041.1"/>
    </source>
</evidence>
<evidence type="ECO:0000313" key="7">
    <source>
        <dbReference type="Proteomes" id="UP000237839"/>
    </source>
</evidence>
<dbReference type="PANTHER" id="PTHR11361:SF152">
    <property type="entry name" value="DNA MISMATCH REPAIR PROTEIN"/>
    <property type="match status" value="1"/>
</dbReference>
<keyword evidence="7" id="KW-1185">Reference proteome</keyword>
<dbReference type="InterPro" id="IPR027417">
    <property type="entry name" value="P-loop_NTPase"/>
</dbReference>
<feature type="transmembrane region" description="Helical" evidence="4">
    <location>
        <begin position="165"/>
        <end position="184"/>
    </location>
</feature>
<evidence type="ECO:0000256" key="4">
    <source>
        <dbReference type="SAM" id="Phobius"/>
    </source>
</evidence>
<dbReference type="GO" id="GO:0005524">
    <property type="term" value="F:ATP binding"/>
    <property type="evidence" value="ECO:0007669"/>
    <property type="project" value="UniProtKB-KW"/>
</dbReference>
<evidence type="ECO:0000256" key="3">
    <source>
        <dbReference type="ARBA" id="ARBA00023125"/>
    </source>
</evidence>
<evidence type="ECO:0000256" key="2">
    <source>
        <dbReference type="ARBA" id="ARBA00022840"/>
    </source>
</evidence>
<dbReference type="RefSeq" id="WP_105531786.1">
    <property type="nucleotide sequence ID" value="NZ_PUGF01000009.1"/>
</dbReference>